<dbReference type="PANTHER" id="PTHR30487">
    <property type="entry name" value="TYPE 4 PREPILIN-LIKE PROTEINS LEADER PEPTIDE-PROCESSING ENZYME"/>
    <property type="match status" value="1"/>
</dbReference>
<dbReference type="GO" id="GO:0008168">
    <property type="term" value="F:methyltransferase activity"/>
    <property type="evidence" value="ECO:0007669"/>
    <property type="project" value="UniProtKB-KW"/>
</dbReference>
<feature type="transmembrane region" description="Helical" evidence="10">
    <location>
        <begin position="12"/>
        <end position="31"/>
    </location>
</feature>
<evidence type="ECO:0000256" key="8">
    <source>
        <dbReference type="RuleBase" id="RU003793"/>
    </source>
</evidence>
<dbReference type="PANTHER" id="PTHR30487:SF0">
    <property type="entry name" value="PREPILIN LEADER PEPTIDASE_N-METHYLTRANSFERASE-RELATED"/>
    <property type="match status" value="1"/>
</dbReference>
<dbReference type="Pfam" id="PF06750">
    <property type="entry name" value="A24_N_bact"/>
    <property type="match status" value="1"/>
</dbReference>
<dbReference type="InterPro" id="IPR050882">
    <property type="entry name" value="Prepilin_peptidase/N-MTase"/>
</dbReference>
<dbReference type="InterPro" id="IPR010627">
    <property type="entry name" value="Prepilin_pept_A24_N"/>
</dbReference>
<keyword evidence="6 10" id="KW-1133">Transmembrane helix</keyword>
<keyword evidence="9" id="KW-0808">Transferase</keyword>
<comment type="subcellular location">
    <subcellularLocation>
        <location evidence="1">Cell inner membrane</location>
        <topology evidence="1">Multi-pass membrane protein</topology>
    </subcellularLocation>
    <subcellularLocation>
        <location evidence="9">Cell membrane</location>
        <topology evidence="9">Multi-pass membrane protein</topology>
    </subcellularLocation>
</comment>
<evidence type="ECO:0000256" key="7">
    <source>
        <dbReference type="ARBA" id="ARBA00023136"/>
    </source>
</evidence>
<evidence type="ECO:0000256" key="10">
    <source>
        <dbReference type="SAM" id="Phobius"/>
    </source>
</evidence>
<feature type="transmembrane region" description="Helical" evidence="10">
    <location>
        <begin position="257"/>
        <end position="276"/>
    </location>
</feature>
<evidence type="ECO:0000256" key="6">
    <source>
        <dbReference type="ARBA" id="ARBA00022989"/>
    </source>
</evidence>
<name>A0A1W6Z3Q5_9BORD</name>
<evidence type="ECO:0000259" key="11">
    <source>
        <dbReference type="Pfam" id="PF01478"/>
    </source>
</evidence>
<evidence type="ECO:0000256" key="1">
    <source>
        <dbReference type="ARBA" id="ARBA00004429"/>
    </source>
</evidence>
<accession>A0A1W6Z3Q5</accession>
<sequence length="277" mass="29200">METPVPIDTQWIIWMAGLLGLLAGGWLAPIVERLPRVLEYEWEHAGDAAASQAAASRRPRLWGAGVRCGTCNAAIRGWARVPVLGWMMRRGRCGACGRTISWRRPLLEALCASLFAVMAWRFGASPQALCAMGLVAGLLALAWIDAETGLLPDVITLPLMWAGLLVNTQHVFAAPAQAIWGAAAGYVLLRVLHHLFRWATGRDGMGYGDFKLAAALGAWLGLAALPMVLIVASSAGVAVGMALIAAGRLGRHQPQPFGPYLALAGIVALIVAGASAA</sequence>
<dbReference type="EC" id="2.1.1.-" evidence="9"/>
<comment type="similarity">
    <text evidence="2 8">Belongs to the peptidase A24 family.</text>
</comment>
<feature type="transmembrane region" description="Helical" evidence="10">
    <location>
        <begin position="128"/>
        <end position="144"/>
    </location>
</feature>
<reference evidence="13 14" key="1">
    <citation type="submission" date="2017-05" db="EMBL/GenBank/DDBJ databases">
        <title>Complete and WGS of Bordetella genogroups.</title>
        <authorList>
            <person name="Spilker T."/>
            <person name="LiPuma J."/>
        </authorList>
    </citation>
    <scope>NUCLEOTIDE SEQUENCE [LARGE SCALE GENOMIC DNA]</scope>
    <source>
        <strain evidence="13 14">AU17164</strain>
    </source>
</reference>
<feature type="transmembrane region" description="Helical" evidence="10">
    <location>
        <begin position="178"/>
        <end position="196"/>
    </location>
</feature>
<keyword evidence="14" id="KW-1185">Reference proteome</keyword>
<dbReference type="Pfam" id="PF01478">
    <property type="entry name" value="Peptidase_A24"/>
    <property type="match status" value="1"/>
</dbReference>
<protein>
    <recommendedName>
        <fullName evidence="9">Prepilin leader peptidase/N-methyltransferase</fullName>
        <ecNumber evidence="9">2.1.1.-</ecNumber>
        <ecNumber evidence="9">3.4.23.43</ecNumber>
    </recommendedName>
</protein>
<dbReference type="AlphaFoldDB" id="A0A1W6Z3Q5"/>
<keyword evidence="9" id="KW-0645">Protease</keyword>
<evidence type="ECO:0000256" key="2">
    <source>
        <dbReference type="ARBA" id="ARBA00005801"/>
    </source>
</evidence>
<feature type="transmembrane region" description="Helical" evidence="10">
    <location>
        <begin position="216"/>
        <end position="245"/>
    </location>
</feature>
<keyword evidence="4" id="KW-0997">Cell inner membrane</keyword>
<dbReference type="InterPro" id="IPR000045">
    <property type="entry name" value="Prepilin_IV_endopep_pep"/>
</dbReference>
<dbReference type="EC" id="3.4.23.43" evidence="9"/>
<feature type="domain" description="Prepilin peptidase A24 N-terminal" evidence="12">
    <location>
        <begin position="18"/>
        <end position="122"/>
    </location>
</feature>
<dbReference type="GO" id="GO:0006465">
    <property type="term" value="P:signal peptide processing"/>
    <property type="evidence" value="ECO:0007669"/>
    <property type="project" value="TreeGrafter"/>
</dbReference>
<dbReference type="Gene3D" id="1.20.120.1220">
    <property type="match status" value="1"/>
</dbReference>
<evidence type="ECO:0000256" key="5">
    <source>
        <dbReference type="ARBA" id="ARBA00022692"/>
    </source>
</evidence>
<evidence type="ECO:0000256" key="9">
    <source>
        <dbReference type="RuleBase" id="RU003794"/>
    </source>
</evidence>
<gene>
    <name evidence="13" type="ORF">CAL13_18615</name>
</gene>
<dbReference type="RefSeq" id="WP_086073202.1">
    <property type="nucleotide sequence ID" value="NZ_CP021109.1"/>
</dbReference>
<evidence type="ECO:0000313" key="13">
    <source>
        <dbReference type="EMBL" id="ARP88000.1"/>
    </source>
</evidence>
<keyword evidence="9" id="KW-0511">Multifunctional enzyme</keyword>
<evidence type="ECO:0000256" key="3">
    <source>
        <dbReference type="ARBA" id="ARBA00022475"/>
    </source>
</evidence>
<keyword evidence="9" id="KW-0489">Methyltransferase</keyword>
<comment type="catalytic activity">
    <reaction evidence="9">
        <text>Typically cleaves a -Gly-|-Phe- bond to release an N-terminal, basic peptide of 5-8 residues from type IV prepilin, and then N-methylates the new N-terminal amino group, the methyl donor being S-adenosyl-L-methionine.</text>
        <dbReference type="EC" id="3.4.23.43"/>
    </reaction>
</comment>
<feature type="domain" description="Prepilin type IV endopeptidase peptidase" evidence="11">
    <location>
        <begin position="134"/>
        <end position="240"/>
    </location>
</feature>
<keyword evidence="3" id="KW-1003">Cell membrane</keyword>
<keyword evidence="7 10" id="KW-0472">Membrane</keyword>
<dbReference type="GO" id="GO:0005886">
    <property type="term" value="C:plasma membrane"/>
    <property type="evidence" value="ECO:0007669"/>
    <property type="project" value="UniProtKB-SubCell"/>
</dbReference>
<comment type="function">
    <text evidence="9">Plays an essential role in type IV pili and type II pseudopili formation by proteolytically removing the leader sequence from substrate proteins and subsequently monomethylating the alpha-amino group of the newly exposed N-terminal phenylalanine.</text>
</comment>
<keyword evidence="5 9" id="KW-0812">Transmembrane</keyword>
<dbReference type="Proteomes" id="UP000194139">
    <property type="component" value="Chromosome"/>
</dbReference>
<dbReference type="EMBL" id="CP021109">
    <property type="protein sequence ID" value="ARP88000.1"/>
    <property type="molecule type" value="Genomic_DNA"/>
</dbReference>
<dbReference type="GO" id="GO:0032259">
    <property type="term" value="P:methylation"/>
    <property type="evidence" value="ECO:0007669"/>
    <property type="project" value="UniProtKB-KW"/>
</dbReference>
<evidence type="ECO:0000256" key="4">
    <source>
        <dbReference type="ARBA" id="ARBA00022519"/>
    </source>
</evidence>
<dbReference type="PRINTS" id="PR00864">
    <property type="entry name" value="PREPILNPTASE"/>
</dbReference>
<dbReference type="GO" id="GO:0004190">
    <property type="term" value="F:aspartic-type endopeptidase activity"/>
    <property type="evidence" value="ECO:0007669"/>
    <property type="project" value="UniProtKB-EC"/>
</dbReference>
<evidence type="ECO:0000313" key="14">
    <source>
        <dbReference type="Proteomes" id="UP000194139"/>
    </source>
</evidence>
<keyword evidence="9" id="KW-0378">Hydrolase</keyword>
<proteinExistence type="inferred from homology"/>
<evidence type="ECO:0000259" key="12">
    <source>
        <dbReference type="Pfam" id="PF06750"/>
    </source>
</evidence>
<dbReference type="InterPro" id="IPR014032">
    <property type="entry name" value="Peptidase_A24A_bac"/>
</dbReference>
<organism evidence="13 14">
    <name type="scientific">Bordetella genomosp. 9</name>
    <dbReference type="NCBI Taxonomy" id="1416803"/>
    <lineage>
        <taxon>Bacteria</taxon>
        <taxon>Pseudomonadati</taxon>
        <taxon>Pseudomonadota</taxon>
        <taxon>Betaproteobacteria</taxon>
        <taxon>Burkholderiales</taxon>
        <taxon>Alcaligenaceae</taxon>
        <taxon>Bordetella</taxon>
    </lineage>
</organism>